<dbReference type="RefSeq" id="WP_343822835.1">
    <property type="nucleotide sequence ID" value="NZ_BAAACI010000001.1"/>
</dbReference>
<name>A0ABN1KFW8_CLOSU</name>
<protein>
    <recommendedName>
        <fullName evidence="4">DUF4830 domain-containing protein</fullName>
    </recommendedName>
</protein>
<evidence type="ECO:0000313" key="3">
    <source>
        <dbReference type="Proteomes" id="UP001501047"/>
    </source>
</evidence>
<comment type="caution">
    <text evidence="2">The sequence shown here is derived from an EMBL/GenBank/DDBJ whole genome shotgun (WGS) entry which is preliminary data.</text>
</comment>
<reference evidence="2 3" key="1">
    <citation type="journal article" date="2019" name="Int. J. Syst. Evol. Microbiol.">
        <title>The Global Catalogue of Microorganisms (GCM) 10K type strain sequencing project: providing services to taxonomists for standard genome sequencing and annotation.</title>
        <authorList>
            <consortium name="The Broad Institute Genomics Platform"/>
            <consortium name="The Broad Institute Genome Sequencing Center for Infectious Disease"/>
            <person name="Wu L."/>
            <person name="Ma J."/>
        </authorList>
    </citation>
    <scope>NUCLEOTIDE SEQUENCE [LARGE SCALE GENOMIC DNA]</scope>
    <source>
        <strain evidence="2 3">JCM 1417</strain>
    </source>
</reference>
<keyword evidence="1" id="KW-0472">Membrane</keyword>
<organism evidence="2 3">
    <name type="scientific">Clostridium subterminale</name>
    <dbReference type="NCBI Taxonomy" id="1550"/>
    <lineage>
        <taxon>Bacteria</taxon>
        <taxon>Bacillati</taxon>
        <taxon>Bacillota</taxon>
        <taxon>Clostridia</taxon>
        <taxon>Eubacteriales</taxon>
        <taxon>Clostridiaceae</taxon>
        <taxon>Clostridium</taxon>
    </lineage>
</organism>
<accession>A0ABN1KFW8</accession>
<dbReference type="EMBL" id="BAAACI010000001">
    <property type="protein sequence ID" value="GAA0765527.1"/>
    <property type="molecule type" value="Genomic_DNA"/>
</dbReference>
<evidence type="ECO:0000313" key="2">
    <source>
        <dbReference type="EMBL" id="GAA0765527.1"/>
    </source>
</evidence>
<sequence length="153" mass="18021">MNKKKIILGIVISIVIAIIVWIDIPYLFPSKNLISKNNYDYTYRQVNIEDFDSIDSSTWIDNTEDGKVDKLISIIDDLSLKKAKIPKDQSEYSLNFIGTYKEDEYNTHTKEVFSIRFYEDNVIGFQEKPESIGKYYKIQDKEFDIKKIIEELQ</sequence>
<gene>
    <name evidence="2" type="ORF">GCM10008908_02190</name>
</gene>
<proteinExistence type="predicted"/>
<evidence type="ECO:0000256" key="1">
    <source>
        <dbReference type="SAM" id="Phobius"/>
    </source>
</evidence>
<keyword evidence="1" id="KW-0812">Transmembrane</keyword>
<evidence type="ECO:0008006" key="4">
    <source>
        <dbReference type="Google" id="ProtNLM"/>
    </source>
</evidence>
<keyword evidence="3" id="KW-1185">Reference proteome</keyword>
<dbReference type="Proteomes" id="UP001501047">
    <property type="component" value="Unassembled WGS sequence"/>
</dbReference>
<feature type="transmembrane region" description="Helical" evidence="1">
    <location>
        <begin position="6"/>
        <end position="28"/>
    </location>
</feature>
<keyword evidence="1" id="KW-1133">Transmembrane helix</keyword>